<dbReference type="GO" id="GO:0000981">
    <property type="term" value="F:DNA-binding transcription factor activity, RNA polymerase II-specific"/>
    <property type="evidence" value="ECO:0007669"/>
    <property type="project" value="InterPro"/>
</dbReference>
<dbReference type="Gene3D" id="1.10.10.60">
    <property type="entry name" value="Homeodomain-like"/>
    <property type="match status" value="1"/>
</dbReference>
<dbReference type="Pfam" id="PF03826">
    <property type="entry name" value="OAR"/>
    <property type="match status" value="1"/>
</dbReference>
<keyword evidence="6 7" id="KW-0539">Nucleus</keyword>
<feature type="domain" description="OAR" evidence="11">
    <location>
        <begin position="224"/>
        <end position="237"/>
    </location>
</feature>
<feature type="compositionally biased region" description="Basic and acidic residues" evidence="9">
    <location>
        <begin position="79"/>
        <end position="91"/>
    </location>
</feature>
<dbReference type="OrthoDB" id="6159439at2759"/>
<dbReference type="GO" id="GO:0000978">
    <property type="term" value="F:RNA polymerase II cis-regulatory region sequence-specific DNA binding"/>
    <property type="evidence" value="ECO:0007669"/>
    <property type="project" value="TreeGrafter"/>
</dbReference>
<evidence type="ECO:0000256" key="2">
    <source>
        <dbReference type="ARBA" id="ARBA00005733"/>
    </source>
</evidence>
<accession>A0A9Q1HZ24</accession>
<organism evidence="12 13">
    <name type="scientific">Conger conger</name>
    <name type="common">Conger eel</name>
    <name type="synonym">Muraena conger</name>
    <dbReference type="NCBI Taxonomy" id="82655"/>
    <lineage>
        <taxon>Eukaryota</taxon>
        <taxon>Metazoa</taxon>
        <taxon>Chordata</taxon>
        <taxon>Craniata</taxon>
        <taxon>Vertebrata</taxon>
        <taxon>Euteleostomi</taxon>
        <taxon>Actinopterygii</taxon>
        <taxon>Neopterygii</taxon>
        <taxon>Teleostei</taxon>
        <taxon>Anguilliformes</taxon>
        <taxon>Congridae</taxon>
        <taxon>Conger</taxon>
    </lineage>
</organism>
<protein>
    <recommendedName>
        <fullName evidence="14">Paired mesoderm homeobox protein 1</fullName>
    </recommendedName>
</protein>
<comment type="caution">
    <text evidence="12">The sequence shown here is derived from an EMBL/GenBank/DDBJ whole genome shotgun (WGS) entry which is preliminary data.</text>
</comment>
<keyword evidence="4 7" id="KW-0238">DNA-binding</keyword>
<comment type="similarity">
    <text evidence="2">Belongs to the paired homeobox family.</text>
</comment>
<keyword evidence="13" id="KW-1185">Reference proteome</keyword>
<evidence type="ECO:0000256" key="1">
    <source>
        <dbReference type="ARBA" id="ARBA00004123"/>
    </source>
</evidence>
<feature type="DNA-binding region" description="Homeobox" evidence="7">
    <location>
        <begin position="96"/>
        <end position="155"/>
    </location>
</feature>
<reference evidence="12" key="1">
    <citation type="journal article" date="2023" name="Science">
        <title>Genome structures resolve the early diversification of teleost fishes.</title>
        <authorList>
            <person name="Parey E."/>
            <person name="Louis A."/>
            <person name="Montfort J."/>
            <person name="Bouchez O."/>
            <person name="Roques C."/>
            <person name="Iampietro C."/>
            <person name="Lluch J."/>
            <person name="Castinel A."/>
            <person name="Donnadieu C."/>
            <person name="Desvignes T."/>
            <person name="Floi Bucao C."/>
            <person name="Jouanno E."/>
            <person name="Wen M."/>
            <person name="Mejri S."/>
            <person name="Dirks R."/>
            <person name="Jansen H."/>
            <person name="Henkel C."/>
            <person name="Chen W.J."/>
            <person name="Zahm M."/>
            <person name="Cabau C."/>
            <person name="Klopp C."/>
            <person name="Thompson A.W."/>
            <person name="Robinson-Rechavi M."/>
            <person name="Braasch I."/>
            <person name="Lecointre G."/>
            <person name="Bobe J."/>
            <person name="Postlethwait J.H."/>
            <person name="Berthelot C."/>
            <person name="Roest Crollius H."/>
            <person name="Guiguen Y."/>
        </authorList>
    </citation>
    <scope>NUCLEOTIDE SEQUENCE</scope>
    <source>
        <strain evidence="12">Concon-B</strain>
    </source>
</reference>
<dbReference type="PANTHER" id="PTHR46385:SF1">
    <property type="entry name" value="PAIRED MESODERM HOMEOBOX PROTEIN 1"/>
    <property type="match status" value="1"/>
</dbReference>
<comment type="subcellular location">
    <subcellularLocation>
        <location evidence="1 7 8">Nucleus</location>
    </subcellularLocation>
</comment>
<evidence type="ECO:0000256" key="3">
    <source>
        <dbReference type="ARBA" id="ARBA00022473"/>
    </source>
</evidence>
<evidence type="ECO:0000256" key="5">
    <source>
        <dbReference type="ARBA" id="ARBA00023155"/>
    </source>
</evidence>
<dbReference type="GO" id="GO:0005634">
    <property type="term" value="C:nucleus"/>
    <property type="evidence" value="ECO:0007669"/>
    <property type="project" value="UniProtKB-SubCell"/>
</dbReference>
<name>A0A9Q1HZ24_CONCO</name>
<evidence type="ECO:0000256" key="9">
    <source>
        <dbReference type="SAM" id="MobiDB-lite"/>
    </source>
</evidence>
<dbReference type="InterPro" id="IPR017970">
    <property type="entry name" value="Homeobox_CS"/>
</dbReference>
<evidence type="ECO:0000256" key="6">
    <source>
        <dbReference type="ARBA" id="ARBA00023242"/>
    </source>
</evidence>
<dbReference type="SMART" id="SM00389">
    <property type="entry name" value="HOX"/>
    <property type="match status" value="1"/>
</dbReference>
<dbReference type="InterPro" id="IPR043378">
    <property type="entry name" value="PRRX1/2"/>
</dbReference>
<feature type="region of interest" description="Disordered" evidence="9">
    <location>
        <begin position="50"/>
        <end position="105"/>
    </location>
</feature>
<gene>
    <name evidence="12" type="ORF">COCON_G00090840</name>
</gene>
<dbReference type="PROSITE" id="PS50071">
    <property type="entry name" value="HOMEOBOX_2"/>
    <property type="match status" value="1"/>
</dbReference>
<dbReference type="PROSITE" id="PS50803">
    <property type="entry name" value="OAR"/>
    <property type="match status" value="1"/>
</dbReference>
<evidence type="ECO:0000259" key="11">
    <source>
        <dbReference type="PROSITE" id="PS50803"/>
    </source>
</evidence>
<evidence type="ECO:0000259" key="10">
    <source>
        <dbReference type="PROSITE" id="PS50071"/>
    </source>
</evidence>
<evidence type="ECO:0000256" key="4">
    <source>
        <dbReference type="ARBA" id="ARBA00023125"/>
    </source>
</evidence>
<dbReference type="SUPFAM" id="SSF46689">
    <property type="entry name" value="Homeodomain-like"/>
    <property type="match status" value="1"/>
</dbReference>
<proteinExistence type="inferred from homology"/>
<dbReference type="PROSITE" id="PS00027">
    <property type="entry name" value="HOMEOBOX_1"/>
    <property type="match status" value="1"/>
</dbReference>
<feature type="compositionally biased region" description="Polar residues" evidence="9">
    <location>
        <begin position="66"/>
        <end position="78"/>
    </location>
</feature>
<dbReference type="PANTHER" id="PTHR46385">
    <property type="entry name" value="PAIRED MESODERM HOMEOBOX PROTEIN 1-RELATED"/>
    <property type="match status" value="1"/>
</dbReference>
<dbReference type="InterPro" id="IPR009057">
    <property type="entry name" value="Homeodomain-like_sf"/>
</dbReference>
<keyword evidence="5 7" id="KW-0371">Homeobox</keyword>
<evidence type="ECO:0000256" key="7">
    <source>
        <dbReference type="PROSITE-ProRule" id="PRU00108"/>
    </source>
</evidence>
<dbReference type="InterPro" id="IPR001356">
    <property type="entry name" value="HD"/>
</dbReference>
<dbReference type="Proteomes" id="UP001152803">
    <property type="component" value="Unassembled WGS sequence"/>
</dbReference>
<dbReference type="EMBL" id="JAFJMO010000006">
    <property type="protein sequence ID" value="KAJ8274459.1"/>
    <property type="molecule type" value="Genomic_DNA"/>
</dbReference>
<evidence type="ECO:0000256" key="8">
    <source>
        <dbReference type="RuleBase" id="RU000682"/>
    </source>
</evidence>
<sequence>MTSSYMHVMDRQATLPSRLESPITANLENLQAKKNFSVSHLLDLEEAGEMVGTPTDENPGEAGRSTLESPGLTSGSDTTQHENEQLTSEEKKKRKQRRNRTTFNSSQLQALERVFERTHYPDAFVREDLARRVNLTEARVQVWFQNRRAKFRRNERAMLASKNASLLKSYSGDMTAVEQPIVPRPAPRPNDYMSWGTSSPYSTMATYPPTCASTNTSQGMNMANSIANLRLKAKEYSLNQVPTVN</sequence>
<evidence type="ECO:0008006" key="14">
    <source>
        <dbReference type="Google" id="ProtNLM"/>
    </source>
</evidence>
<evidence type="ECO:0000313" key="12">
    <source>
        <dbReference type="EMBL" id="KAJ8274459.1"/>
    </source>
</evidence>
<keyword evidence="3" id="KW-0217">Developmental protein</keyword>
<dbReference type="InterPro" id="IPR003654">
    <property type="entry name" value="OAR_dom"/>
</dbReference>
<dbReference type="FunFam" id="1.10.10.60:FF:000066">
    <property type="entry name" value="Paired mesoderm homeobox protein 1"/>
    <property type="match status" value="1"/>
</dbReference>
<dbReference type="AlphaFoldDB" id="A0A9Q1HZ24"/>
<feature type="domain" description="Homeobox" evidence="10">
    <location>
        <begin position="94"/>
        <end position="154"/>
    </location>
</feature>
<dbReference type="Pfam" id="PF00046">
    <property type="entry name" value="Homeodomain"/>
    <property type="match status" value="1"/>
</dbReference>
<dbReference type="CDD" id="cd00086">
    <property type="entry name" value="homeodomain"/>
    <property type="match status" value="1"/>
</dbReference>
<evidence type="ECO:0000313" key="13">
    <source>
        <dbReference type="Proteomes" id="UP001152803"/>
    </source>
</evidence>